<reference evidence="3" key="1">
    <citation type="submission" date="2018-06" db="EMBL/GenBank/DDBJ databases">
        <title>Genome assembly of Danube salmon.</title>
        <authorList>
            <person name="Macqueen D.J."/>
            <person name="Gundappa M.K."/>
        </authorList>
    </citation>
    <scope>NUCLEOTIDE SEQUENCE [LARGE SCALE GENOMIC DNA]</scope>
</reference>
<dbReference type="Ensembl" id="ENSHHUT00000009692.1">
    <property type="protein sequence ID" value="ENSHHUP00000009394.1"/>
    <property type="gene ID" value="ENSHHUG00000005743.1"/>
</dbReference>
<dbReference type="PANTHER" id="PTHR28682">
    <property type="entry name" value="INHIBITORY SYNAPTIC FACTOR 2A-RELATED"/>
    <property type="match status" value="1"/>
</dbReference>
<dbReference type="AlphaFoldDB" id="A0A4W5KBK6"/>
<accession>A0A4W5KBK6</accession>
<protein>
    <submittedName>
        <fullName evidence="2">Uncharacterized protein</fullName>
    </submittedName>
</protein>
<dbReference type="PANTHER" id="PTHR28682:SF2">
    <property type="entry name" value="PROTEIN INSYN2B"/>
    <property type="match status" value="1"/>
</dbReference>
<organism evidence="2 3">
    <name type="scientific">Hucho hucho</name>
    <name type="common">huchen</name>
    <dbReference type="NCBI Taxonomy" id="62062"/>
    <lineage>
        <taxon>Eukaryota</taxon>
        <taxon>Metazoa</taxon>
        <taxon>Chordata</taxon>
        <taxon>Craniata</taxon>
        <taxon>Vertebrata</taxon>
        <taxon>Euteleostomi</taxon>
        <taxon>Actinopterygii</taxon>
        <taxon>Neopterygii</taxon>
        <taxon>Teleostei</taxon>
        <taxon>Protacanthopterygii</taxon>
        <taxon>Salmoniformes</taxon>
        <taxon>Salmonidae</taxon>
        <taxon>Salmoninae</taxon>
        <taxon>Hucho</taxon>
    </lineage>
</organism>
<feature type="compositionally biased region" description="Pro residues" evidence="1">
    <location>
        <begin position="409"/>
        <end position="419"/>
    </location>
</feature>
<feature type="compositionally biased region" description="Low complexity" evidence="1">
    <location>
        <begin position="188"/>
        <end position="197"/>
    </location>
</feature>
<feature type="region of interest" description="Disordered" evidence="1">
    <location>
        <begin position="244"/>
        <end position="465"/>
    </location>
</feature>
<feature type="region of interest" description="Disordered" evidence="1">
    <location>
        <begin position="38"/>
        <end position="61"/>
    </location>
</feature>
<dbReference type="Pfam" id="PF15265">
    <property type="entry name" value="FAM196"/>
    <property type="match status" value="1"/>
</dbReference>
<keyword evidence="3" id="KW-1185">Reference proteome</keyword>
<feature type="compositionally biased region" description="Polar residues" evidence="1">
    <location>
        <begin position="358"/>
        <end position="379"/>
    </location>
</feature>
<evidence type="ECO:0000313" key="3">
    <source>
        <dbReference type="Proteomes" id="UP000314982"/>
    </source>
</evidence>
<evidence type="ECO:0000256" key="1">
    <source>
        <dbReference type="SAM" id="MobiDB-lite"/>
    </source>
</evidence>
<feature type="compositionally biased region" description="Basic and acidic residues" evidence="1">
    <location>
        <begin position="328"/>
        <end position="345"/>
    </location>
</feature>
<name>A0A4W5KBK6_9TELE</name>
<reference evidence="2" key="2">
    <citation type="submission" date="2025-08" db="UniProtKB">
        <authorList>
            <consortium name="Ensembl"/>
        </authorList>
    </citation>
    <scope>IDENTIFICATION</scope>
</reference>
<dbReference type="Proteomes" id="UP000314982">
    <property type="component" value="Unassembled WGS sequence"/>
</dbReference>
<evidence type="ECO:0000313" key="2">
    <source>
        <dbReference type="Ensembl" id="ENSHHUP00000009394.1"/>
    </source>
</evidence>
<feature type="region of interest" description="Disordered" evidence="1">
    <location>
        <begin position="158"/>
        <end position="228"/>
    </location>
</feature>
<proteinExistence type="predicted"/>
<reference evidence="2" key="3">
    <citation type="submission" date="2025-09" db="UniProtKB">
        <authorList>
            <consortium name="Ensembl"/>
        </authorList>
    </citation>
    <scope>IDENTIFICATION</scope>
</reference>
<dbReference type="InterPro" id="IPR029337">
    <property type="entry name" value="INSYN2"/>
</dbReference>
<dbReference type="GeneTree" id="ENSGT01090000260190"/>
<dbReference type="STRING" id="62062.ENSHHUP00000009394"/>
<sequence>MGRRLADPTNPVPALGVPLAGGRWGPLCSVGVQTSPSLRTLPSIKRNQPTQTQHPETGRGNNHVVTATAMPSETGVVCDSGSSGGSGGFAISKETSQNAINSLTKDDMGSQGSGGGVYCQIKAIQANPRESGHRSSRKWASRYTNGSVVAPEVVGGVCTEGAEGNEPIRERRRVQSLRGEESRPALRSGSVSQSVSSHATPPRPCRMMTSSSPRLCGTCGRRQSQAPPTCMATACRRRAANQITESQTLPIPPRKKSVLPNQNRKDSPVVNSHTHTPPTPHTAVKKTQTQTQTLPSPHAAQRTHTLPAKDAPVTPCPNTQDTQHTHTHTTDPEPRLPRLHQKETHTQTTETHSHATKKTSSPATQSFPDRNSEVSSDNQNPPPDASIQVTPKPPTPVLLIGTKSLAAPLLPPKNSPNPWHPAQVNTKPAPPVLQTQLKPTPLTPSLHPKASPAQPMKSEDSKTHAPLKDAYAPPPANLAPQCNGAPGGLVGVQVGVQTGVPRGLQGCVSGGLHGRLHSVEESLLSNQEKIKVLLNVIQDLEKSKALSEGRCSYRTGQDINNCPTCQKTACIIYSVEHDFRQQEGRFQPVMETLDRDYDFPLSVPKPAPSHPNTKTLVKKLRKKCFWWL</sequence>